<protein>
    <submittedName>
        <fullName evidence="4">GNAT superfamily N-acetyltransferase</fullName>
    </submittedName>
</protein>
<dbReference type="InterPro" id="IPR016181">
    <property type="entry name" value="Acyl_CoA_acyltransferase"/>
</dbReference>
<evidence type="ECO:0000256" key="2">
    <source>
        <dbReference type="ARBA" id="ARBA00023315"/>
    </source>
</evidence>
<gene>
    <name evidence="4" type="ORF">JOC73_002453</name>
</gene>
<evidence type="ECO:0000259" key="3">
    <source>
        <dbReference type="PROSITE" id="PS51186"/>
    </source>
</evidence>
<reference evidence="4 5" key="1">
    <citation type="submission" date="2021-01" db="EMBL/GenBank/DDBJ databases">
        <title>Genomic Encyclopedia of Type Strains, Phase IV (KMG-IV): sequencing the most valuable type-strain genomes for metagenomic binning, comparative biology and taxonomic classification.</title>
        <authorList>
            <person name="Goeker M."/>
        </authorList>
    </citation>
    <scope>NUCLEOTIDE SEQUENCE [LARGE SCALE GENOMIC DNA]</scope>
    <source>
        <strain evidence="4 5">DSM 25890</strain>
    </source>
</reference>
<proteinExistence type="predicted"/>
<keyword evidence="1" id="KW-0808">Transferase</keyword>
<dbReference type="PANTHER" id="PTHR43800:SF1">
    <property type="entry name" value="PEPTIDYL-LYSINE N-ACETYLTRANSFERASE YJAB"/>
    <property type="match status" value="1"/>
</dbReference>
<evidence type="ECO:0000313" key="4">
    <source>
        <dbReference type="EMBL" id="MBM7615879.1"/>
    </source>
</evidence>
<dbReference type="Gene3D" id="3.40.630.30">
    <property type="match status" value="1"/>
</dbReference>
<dbReference type="CDD" id="cd04301">
    <property type="entry name" value="NAT_SF"/>
    <property type="match status" value="1"/>
</dbReference>
<name>A0ABS2NTI0_9FIRM</name>
<accession>A0ABS2NTI0</accession>
<dbReference type="RefSeq" id="WP_204403566.1">
    <property type="nucleotide sequence ID" value="NZ_JAFBEE010000019.1"/>
</dbReference>
<comment type="caution">
    <text evidence="4">The sequence shown here is derived from an EMBL/GenBank/DDBJ whole genome shotgun (WGS) entry which is preliminary data.</text>
</comment>
<feature type="domain" description="N-acetyltransferase" evidence="3">
    <location>
        <begin position="3"/>
        <end position="153"/>
    </location>
</feature>
<dbReference type="SUPFAM" id="SSF55729">
    <property type="entry name" value="Acyl-CoA N-acyltransferases (Nat)"/>
    <property type="match status" value="1"/>
</dbReference>
<keyword evidence="2" id="KW-0012">Acyltransferase</keyword>
<evidence type="ECO:0000256" key="1">
    <source>
        <dbReference type="ARBA" id="ARBA00022679"/>
    </source>
</evidence>
<dbReference type="PANTHER" id="PTHR43800">
    <property type="entry name" value="PEPTIDYL-LYSINE N-ACETYLTRANSFERASE YJAB"/>
    <property type="match status" value="1"/>
</dbReference>
<dbReference type="Proteomes" id="UP001314796">
    <property type="component" value="Unassembled WGS sequence"/>
</dbReference>
<keyword evidence="5" id="KW-1185">Reference proteome</keyword>
<dbReference type="EMBL" id="JAFBEE010000019">
    <property type="protein sequence ID" value="MBM7615879.1"/>
    <property type="molecule type" value="Genomic_DNA"/>
</dbReference>
<dbReference type="InterPro" id="IPR000182">
    <property type="entry name" value="GNAT_dom"/>
</dbReference>
<organism evidence="4 5">
    <name type="scientific">Alkaliphilus hydrothermalis</name>
    <dbReference type="NCBI Taxonomy" id="1482730"/>
    <lineage>
        <taxon>Bacteria</taxon>
        <taxon>Bacillati</taxon>
        <taxon>Bacillota</taxon>
        <taxon>Clostridia</taxon>
        <taxon>Peptostreptococcales</taxon>
        <taxon>Natronincolaceae</taxon>
        <taxon>Alkaliphilus</taxon>
    </lineage>
</organism>
<evidence type="ECO:0000313" key="5">
    <source>
        <dbReference type="Proteomes" id="UP001314796"/>
    </source>
</evidence>
<dbReference type="PROSITE" id="PS51186">
    <property type="entry name" value="GNAT"/>
    <property type="match status" value="1"/>
</dbReference>
<sequence>MELLIKRTNLDEVEELLEIQKSAFHEALERYQDYDTSPATEAKERLQYKIQHYHHYTIYMDDELIGGAEVRIKSVSHCYLNRIYVNPTHQGKGIGKKVMLHLEGLYPQATTWSLNTPHMEYRNHYLYEKMGYRKIGEEAFSDKMNLFYYEKVK</sequence>
<dbReference type="Pfam" id="PF00583">
    <property type="entry name" value="Acetyltransf_1"/>
    <property type="match status" value="1"/>
</dbReference>